<evidence type="ECO:0000256" key="1">
    <source>
        <dbReference type="SAM" id="MobiDB-lite"/>
    </source>
</evidence>
<protein>
    <submittedName>
        <fullName evidence="2">Uncharacterized protein</fullName>
    </submittedName>
</protein>
<dbReference type="InterPro" id="IPR018181">
    <property type="entry name" value="Heat_shock_70_CS"/>
</dbReference>
<keyword evidence="3" id="KW-1185">Reference proteome</keyword>
<name>A0ABD3PJU2_9STRA</name>
<dbReference type="Gene3D" id="3.30.420.40">
    <property type="match status" value="2"/>
</dbReference>
<feature type="compositionally biased region" description="Polar residues" evidence="1">
    <location>
        <begin position="61"/>
        <end position="84"/>
    </location>
</feature>
<evidence type="ECO:0000313" key="2">
    <source>
        <dbReference type="EMBL" id="KAL3788262.1"/>
    </source>
</evidence>
<sequence>MSLSRCCALRPASRHGHRRLLSPSPRPPLLPFAPHDTQKDNDDGNNNHNGQTPQRVHRTTTWHSFHSVTTRIPRTAHANVTTAPSHPKRSYHHTPTPQILPVIVLGAGIAAAVYSYRALRQMDAEWDEYYERLDEYEAAMGPNRRRSRGGENVTASAAAHFTGGTLAVDLGSSYLKLAHCRPLIPASNRAGGRVRPEVVVDREGFRSIPALVWMPSSRNESGHHDHHQNDNQHEETALVVGRMAAARRYDSKGGRVVSARDALRNNHDDNVVQRGVYQSIRVAASNALEQVLGGDTNRSSLSALSTAPLFVLDPSMAVQGAYNARPVFTYPPSDARDASSHLSHDSNDFLQKYKHVIQHSFVSPKDIALFVPEPVAAMTGAEYYNLLPQSSSPNSSSTNHDNKPVVVVDVGGTITQVSIVSTDNQQYRVVYSSSMPWGAETFVDLLTRHLIHCFYGHNYNTAMNHDNNDNDNNHDSAIIPSTKPTLNDPTALQRLYDASTTAMQELSRKTRCQINIPYLSIDMQTRQPKHLEVDVARSIIDAEVESFLRDELVSYLLQNSKSSTNTILSKNLPPPTDLSTLFSSVVASAMEQTFHTPQSLCAILLVGGGSRIPLVRQAMRRGVANLGGDMFLEQLVMPEGEMGMELTALGAALWGGGGGGSGARM</sequence>
<gene>
    <name evidence="2" type="ORF">HJC23_011894</name>
</gene>
<evidence type="ECO:0000313" key="3">
    <source>
        <dbReference type="Proteomes" id="UP001516023"/>
    </source>
</evidence>
<dbReference type="EMBL" id="JABMIG020000159">
    <property type="protein sequence ID" value="KAL3788262.1"/>
    <property type="molecule type" value="Genomic_DNA"/>
</dbReference>
<dbReference type="SUPFAM" id="SSF53067">
    <property type="entry name" value="Actin-like ATPase domain"/>
    <property type="match status" value="1"/>
</dbReference>
<organism evidence="2 3">
    <name type="scientific">Cyclotella cryptica</name>
    <dbReference type="NCBI Taxonomy" id="29204"/>
    <lineage>
        <taxon>Eukaryota</taxon>
        <taxon>Sar</taxon>
        <taxon>Stramenopiles</taxon>
        <taxon>Ochrophyta</taxon>
        <taxon>Bacillariophyta</taxon>
        <taxon>Coscinodiscophyceae</taxon>
        <taxon>Thalassiosirophycidae</taxon>
        <taxon>Stephanodiscales</taxon>
        <taxon>Stephanodiscaceae</taxon>
        <taxon>Cyclotella</taxon>
    </lineage>
</organism>
<accession>A0ABD3PJU2</accession>
<dbReference type="Gene3D" id="3.90.640.10">
    <property type="entry name" value="Actin, Chain A, domain 4"/>
    <property type="match status" value="1"/>
</dbReference>
<dbReference type="InterPro" id="IPR043129">
    <property type="entry name" value="ATPase_NBD"/>
</dbReference>
<reference evidence="2 3" key="1">
    <citation type="journal article" date="2020" name="G3 (Bethesda)">
        <title>Improved Reference Genome for Cyclotella cryptica CCMP332, a Model for Cell Wall Morphogenesis, Salinity Adaptation, and Lipid Production in Diatoms (Bacillariophyta).</title>
        <authorList>
            <person name="Roberts W.R."/>
            <person name="Downey K.M."/>
            <person name="Ruck E.C."/>
            <person name="Traller J.C."/>
            <person name="Alverson A.J."/>
        </authorList>
    </citation>
    <scope>NUCLEOTIDE SEQUENCE [LARGE SCALE GENOMIC DNA]</scope>
    <source>
        <strain evidence="2 3">CCMP332</strain>
    </source>
</reference>
<dbReference type="Proteomes" id="UP001516023">
    <property type="component" value="Unassembled WGS sequence"/>
</dbReference>
<feature type="region of interest" description="Disordered" evidence="1">
    <location>
        <begin position="10"/>
        <end position="94"/>
    </location>
</feature>
<proteinExistence type="predicted"/>
<dbReference type="PROSITE" id="PS01036">
    <property type="entry name" value="HSP70_3"/>
    <property type="match status" value="1"/>
</dbReference>
<dbReference type="AlphaFoldDB" id="A0ABD3PJU2"/>
<comment type="caution">
    <text evidence="2">The sequence shown here is derived from an EMBL/GenBank/DDBJ whole genome shotgun (WGS) entry which is preliminary data.</text>
</comment>